<dbReference type="Proteomes" id="UP000469890">
    <property type="component" value="Unassembled WGS sequence"/>
</dbReference>
<reference evidence="8 9" key="1">
    <citation type="submission" date="2019-09" db="EMBL/GenBank/DDBJ databases">
        <authorList>
            <consortium name="DOE Joint Genome Institute"/>
            <person name="Mondo S.J."/>
            <person name="Navarro-Mendoza M.I."/>
            <person name="Perez-Arques C."/>
            <person name="Panchal S."/>
            <person name="Nicolas F.E."/>
            <person name="Ganguly P."/>
            <person name="Pangilinan J."/>
            <person name="Grigoriev I."/>
            <person name="Heitman J."/>
            <person name="Sanya K."/>
            <person name="Garre V."/>
        </authorList>
    </citation>
    <scope>NUCLEOTIDE SEQUENCE [LARGE SCALE GENOMIC DNA]</scope>
    <source>
        <strain evidence="8 9">MU402</strain>
    </source>
</reference>
<evidence type="ECO:0000256" key="6">
    <source>
        <dbReference type="SAM" id="Phobius"/>
    </source>
</evidence>
<dbReference type="GO" id="GO:0016020">
    <property type="term" value="C:membrane"/>
    <property type="evidence" value="ECO:0007669"/>
    <property type="project" value="UniProtKB-SubCell"/>
</dbReference>
<dbReference type="InterPro" id="IPR020846">
    <property type="entry name" value="MFS_dom"/>
</dbReference>
<evidence type="ECO:0000313" key="8">
    <source>
        <dbReference type="EMBL" id="KAF1800549.1"/>
    </source>
</evidence>
<evidence type="ECO:0000313" key="9">
    <source>
        <dbReference type="Proteomes" id="UP000469890"/>
    </source>
</evidence>
<evidence type="ECO:0000256" key="2">
    <source>
        <dbReference type="ARBA" id="ARBA00022448"/>
    </source>
</evidence>
<name>A0A8H4BE10_MUCCL</name>
<keyword evidence="3 6" id="KW-0812">Transmembrane</keyword>
<dbReference type="EMBL" id="JAAECE010000005">
    <property type="protein sequence ID" value="KAF1800549.1"/>
    <property type="molecule type" value="Genomic_DNA"/>
</dbReference>
<feature type="transmembrane region" description="Helical" evidence="6">
    <location>
        <begin position="226"/>
        <end position="244"/>
    </location>
</feature>
<dbReference type="AlphaFoldDB" id="A0A8H4BE10"/>
<dbReference type="SUPFAM" id="SSF103473">
    <property type="entry name" value="MFS general substrate transporter"/>
    <property type="match status" value="1"/>
</dbReference>
<comment type="subcellular location">
    <subcellularLocation>
        <location evidence="1">Membrane</location>
        <topology evidence="1">Multi-pass membrane protein</topology>
    </subcellularLocation>
</comment>
<dbReference type="PROSITE" id="PS50850">
    <property type="entry name" value="MFS"/>
    <property type="match status" value="1"/>
</dbReference>
<keyword evidence="4 6" id="KW-1133">Transmembrane helix</keyword>
<dbReference type="Gene3D" id="1.20.1250.20">
    <property type="entry name" value="MFS general substrate transporter like domains"/>
    <property type="match status" value="2"/>
</dbReference>
<feature type="transmembrane region" description="Helical" evidence="6">
    <location>
        <begin position="447"/>
        <end position="464"/>
    </location>
</feature>
<feature type="transmembrane region" description="Helical" evidence="6">
    <location>
        <begin position="383"/>
        <end position="402"/>
    </location>
</feature>
<dbReference type="GO" id="GO:0022857">
    <property type="term" value="F:transmembrane transporter activity"/>
    <property type="evidence" value="ECO:0007669"/>
    <property type="project" value="InterPro"/>
</dbReference>
<dbReference type="PANTHER" id="PTHR43791">
    <property type="entry name" value="PERMEASE-RELATED"/>
    <property type="match status" value="1"/>
</dbReference>
<dbReference type="InterPro" id="IPR036259">
    <property type="entry name" value="MFS_trans_sf"/>
</dbReference>
<feature type="transmembrane region" description="Helical" evidence="6">
    <location>
        <begin position="134"/>
        <end position="153"/>
    </location>
</feature>
<feature type="transmembrane region" description="Helical" evidence="6">
    <location>
        <begin position="100"/>
        <end position="122"/>
    </location>
</feature>
<dbReference type="InterPro" id="IPR011701">
    <property type="entry name" value="MFS"/>
</dbReference>
<evidence type="ECO:0000256" key="4">
    <source>
        <dbReference type="ARBA" id="ARBA00022989"/>
    </source>
</evidence>
<organism evidence="8 9">
    <name type="scientific">Mucor circinelloides f. lusitanicus</name>
    <name type="common">Mucor racemosus var. lusitanicus</name>
    <dbReference type="NCBI Taxonomy" id="29924"/>
    <lineage>
        <taxon>Eukaryota</taxon>
        <taxon>Fungi</taxon>
        <taxon>Fungi incertae sedis</taxon>
        <taxon>Mucoromycota</taxon>
        <taxon>Mucoromycotina</taxon>
        <taxon>Mucoromycetes</taxon>
        <taxon>Mucorales</taxon>
        <taxon>Mucorineae</taxon>
        <taxon>Mucoraceae</taxon>
        <taxon>Mucor</taxon>
    </lineage>
</organism>
<evidence type="ECO:0000256" key="1">
    <source>
        <dbReference type="ARBA" id="ARBA00004141"/>
    </source>
</evidence>
<sequence length="502" mass="56214">MSDTLTQQRNHPHATETFVDDKAASVYSSKGEISVDEVPVNPQAELIKSESEKRLVRKINYTLLPFVGAIVFIQFVDKSTLSISAVLGIRQDTGLSDTQYSWLGSFFYLGFICFQIPNNYFIQKFPIKRYLGTLLFLWGIVMACTALCTNFAQLAACRVLLGLFEAGTYPCLLIIVNTVYRRSEQSAAYGFLWLSNGTGTMVGSACAYGISFINNANGIHSWRWPYIIWGALTVLFGIITFFFLPDTPHSFMYRLTEEEKEIVEERSRDNAVVRVYEVKKHHIWEAVKEPRLWLLCLSTFCNNLSTGGLVVFSTILVQNFGFNHQESILMQVPSGAVSALFAALAVLVARKTGQLYMGAAFSTTISLVGVILLAVLPNSGIKLLGYFLAWAMNGTAVILLTIAGANVTGYTKKIFYNAMNMIFYTLGNFTGPLIMLEKEFPTYKTGMIIYCIANAAILVMLFVVRQIMGRENKKRLANPPAEKTDVKDDLTDRENRNFIYKL</sequence>
<evidence type="ECO:0000259" key="7">
    <source>
        <dbReference type="PROSITE" id="PS50850"/>
    </source>
</evidence>
<gene>
    <name evidence="8" type="ORF">FB192DRAFT_1458948</name>
</gene>
<feature type="transmembrane region" description="Helical" evidence="6">
    <location>
        <begin position="355"/>
        <end position="377"/>
    </location>
</feature>
<comment type="caution">
    <text evidence="8">The sequence shown here is derived from an EMBL/GenBank/DDBJ whole genome shotgun (WGS) entry which is preliminary data.</text>
</comment>
<feature type="transmembrane region" description="Helical" evidence="6">
    <location>
        <begin position="59"/>
        <end position="76"/>
    </location>
</feature>
<dbReference type="Pfam" id="PF07690">
    <property type="entry name" value="MFS_1"/>
    <property type="match status" value="1"/>
</dbReference>
<keyword evidence="5 6" id="KW-0472">Membrane</keyword>
<feature type="transmembrane region" description="Helical" evidence="6">
    <location>
        <begin position="414"/>
        <end position="435"/>
    </location>
</feature>
<feature type="transmembrane region" description="Helical" evidence="6">
    <location>
        <begin position="192"/>
        <end position="214"/>
    </location>
</feature>
<dbReference type="PANTHER" id="PTHR43791:SF36">
    <property type="entry name" value="TRANSPORTER, PUTATIVE (AFU_ORTHOLOGUE AFUA_6G08340)-RELATED"/>
    <property type="match status" value="1"/>
</dbReference>
<feature type="transmembrane region" description="Helical" evidence="6">
    <location>
        <begin position="159"/>
        <end position="180"/>
    </location>
</feature>
<keyword evidence="2" id="KW-0813">Transport</keyword>
<feature type="transmembrane region" description="Helical" evidence="6">
    <location>
        <begin position="328"/>
        <end position="348"/>
    </location>
</feature>
<evidence type="ECO:0000256" key="5">
    <source>
        <dbReference type="ARBA" id="ARBA00023136"/>
    </source>
</evidence>
<protein>
    <submittedName>
        <fullName evidence="8">Major facilitator superfamily domain-containing protein</fullName>
    </submittedName>
</protein>
<feature type="transmembrane region" description="Helical" evidence="6">
    <location>
        <begin position="292"/>
        <end position="316"/>
    </location>
</feature>
<accession>A0A8H4BE10</accession>
<feature type="domain" description="Major facilitator superfamily (MFS) profile" evidence="7">
    <location>
        <begin position="63"/>
        <end position="468"/>
    </location>
</feature>
<proteinExistence type="predicted"/>
<evidence type="ECO:0000256" key="3">
    <source>
        <dbReference type="ARBA" id="ARBA00022692"/>
    </source>
</evidence>